<feature type="region of interest" description="Disordered" evidence="3">
    <location>
        <begin position="411"/>
        <end position="481"/>
    </location>
</feature>
<feature type="compositionally biased region" description="Basic residues" evidence="3">
    <location>
        <begin position="434"/>
        <end position="449"/>
    </location>
</feature>
<feature type="compositionally biased region" description="Basic residues" evidence="3">
    <location>
        <begin position="756"/>
        <end position="767"/>
    </location>
</feature>
<dbReference type="Gene3D" id="3.30.420.10">
    <property type="entry name" value="Ribonuclease H-like superfamily/Ribonuclease H"/>
    <property type="match status" value="2"/>
</dbReference>
<dbReference type="CDD" id="cd00303">
    <property type="entry name" value="retropepsin_like"/>
    <property type="match status" value="1"/>
</dbReference>
<evidence type="ECO:0000259" key="5">
    <source>
        <dbReference type="PROSITE" id="PS50994"/>
    </source>
</evidence>
<dbReference type="Gene3D" id="3.30.70.270">
    <property type="match status" value="2"/>
</dbReference>
<feature type="region of interest" description="Disordered" evidence="3">
    <location>
        <begin position="16"/>
        <end position="98"/>
    </location>
</feature>
<evidence type="ECO:0000259" key="4">
    <source>
        <dbReference type="PROSITE" id="PS50879"/>
    </source>
</evidence>
<dbReference type="InterPro" id="IPR043128">
    <property type="entry name" value="Rev_trsase/Diguanyl_cyclase"/>
</dbReference>
<dbReference type="InterPro" id="IPR036397">
    <property type="entry name" value="RNaseH_sf"/>
</dbReference>
<dbReference type="Pfam" id="PF17921">
    <property type="entry name" value="Integrase_H2C2"/>
    <property type="match status" value="1"/>
</dbReference>
<accession>A0AAV2ENI7</accession>
<feature type="compositionally biased region" description="Basic and acidic residues" evidence="3">
    <location>
        <begin position="58"/>
        <end position="67"/>
    </location>
</feature>
<dbReference type="InterPro" id="IPR002156">
    <property type="entry name" value="RNaseH_domain"/>
</dbReference>
<proteinExistence type="predicted"/>
<feature type="region of interest" description="Disordered" evidence="3">
    <location>
        <begin position="749"/>
        <end position="769"/>
    </location>
</feature>
<feature type="compositionally biased region" description="Polar residues" evidence="3">
    <location>
        <begin position="39"/>
        <end position="54"/>
    </location>
</feature>
<dbReference type="InterPro" id="IPR041588">
    <property type="entry name" value="Integrase_H2C2"/>
</dbReference>
<dbReference type="Pfam" id="PF13456">
    <property type="entry name" value="RVT_3"/>
    <property type="match status" value="1"/>
</dbReference>
<dbReference type="InterPro" id="IPR001584">
    <property type="entry name" value="Integrase_cat-core"/>
</dbReference>
<dbReference type="CDD" id="cd01647">
    <property type="entry name" value="RT_LTR"/>
    <property type="match status" value="1"/>
</dbReference>
<evidence type="ECO:0000256" key="2">
    <source>
        <dbReference type="SAM" id="Coils"/>
    </source>
</evidence>
<dbReference type="EMBL" id="OZ034818">
    <property type="protein sequence ID" value="CAL1387262.1"/>
    <property type="molecule type" value="Genomic_DNA"/>
</dbReference>
<dbReference type="CDD" id="cd09279">
    <property type="entry name" value="RNase_HI_like"/>
    <property type="match status" value="1"/>
</dbReference>
<keyword evidence="2" id="KW-0175">Coiled coil</keyword>
<evidence type="ECO:0000313" key="7">
    <source>
        <dbReference type="Proteomes" id="UP001497516"/>
    </source>
</evidence>
<dbReference type="GO" id="GO:0004523">
    <property type="term" value="F:RNA-DNA hybrid ribonuclease activity"/>
    <property type="evidence" value="ECO:0007669"/>
    <property type="project" value="InterPro"/>
</dbReference>
<dbReference type="GO" id="GO:0003676">
    <property type="term" value="F:nucleic acid binding"/>
    <property type="evidence" value="ECO:0007669"/>
    <property type="project" value="InterPro"/>
</dbReference>
<reference evidence="6 7" key="1">
    <citation type="submission" date="2024-04" db="EMBL/GenBank/DDBJ databases">
        <authorList>
            <person name="Fracassetti M."/>
        </authorList>
    </citation>
    <scope>NUCLEOTIDE SEQUENCE [LARGE SCALE GENOMIC DNA]</scope>
</reference>
<feature type="compositionally biased region" description="Basic and acidic residues" evidence="3">
    <location>
        <begin position="412"/>
        <end position="431"/>
    </location>
</feature>
<gene>
    <name evidence="6" type="ORF">LTRI10_LOCUS28259</name>
</gene>
<evidence type="ECO:0000256" key="1">
    <source>
        <dbReference type="ARBA" id="ARBA00023172"/>
    </source>
</evidence>
<organism evidence="6 7">
    <name type="scientific">Linum trigynum</name>
    <dbReference type="NCBI Taxonomy" id="586398"/>
    <lineage>
        <taxon>Eukaryota</taxon>
        <taxon>Viridiplantae</taxon>
        <taxon>Streptophyta</taxon>
        <taxon>Embryophyta</taxon>
        <taxon>Tracheophyta</taxon>
        <taxon>Spermatophyta</taxon>
        <taxon>Magnoliopsida</taxon>
        <taxon>eudicotyledons</taxon>
        <taxon>Gunneridae</taxon>
        <taxon>Pentapetalae</taxon>
        <taxon>rosids</taxon>
        <taxon>fabids</taxon>
        <taxon>Malpighiales</taxon>
        <taxon>Linaceae</taxon>
        <taxon>Linum</taxon>
    </lineage>
</organism>
<feature type="domain" description="Integrase catalytic" evidence="5">
    <location>
        <begin position="1469"/>
        <end position="1630"/>
    </location>
</feature>
<keyword evidence="1" id="KW-0233">DNA recombination</keyword>
<dbReference type="InterPro" id="IPR021109">
    <property type="entry name" value="Peptidase_aspartic_dom_sf"/>
</dbReference>
<dbReference type="SUPFAM" id="SSF56672">
    <property type="entry name" value="DNA/RNA polymerases"/>
    <property type="match status" value="1"/>
</dbReference>
<feature type="region of interest" description="Disordered" evidence="3">
    <location>
        <begin position="307"/>
        <end position="381"/>
    </location>
</feature>
<feature type="domain" description="RNase H type-1" evidence="4">
    <location>
        <begin position="1189"/>
        <end position="1318"/>
    </location>
</feature>
<dbReference type="PANTHER" id="PTHR48475:SF2">
    <property type="entry name" value="RIBONUCLEASE H"/>
    <property type="match status" value="1"/>
</dbReference>
<protein>
    <submittedName>
        <fullName evidence="6">Uncharacterized protein</fullName>
    </submittedName>
</protein>
<dbReference type="SUPFAM" id="SSF53098">
    <property type="entry name" value="Ribonuclease H-like"/>
    <property type="match status" value="2"/>
</dbReference>
<dbReference type="Pfam" id="PF00078">
    <property type="entry name" value="RVT_1"/>
    <property type="match status" value="1"/>
</dbReference>
<dbReference type="InterPro" id="IPR000477">
    <property type="entry name" value="RT_dom"/>
</dbReference>
<feature type="compositionally biased region" description="Basic and acidic residues" evidence="3">
    <location>
        <begin position="450"/>
        <end position="461"/>
    </location>
</feature>
<keyword evidence="7" id="KW-1185">Reference proteome</keyword>
<dbReference type="Gene3D" id="3.10.20.370">
    <property type="match status" value="1"/>
</dbReference>
<feature type="coiled-coil region" evidence="2">
    <location>
        <begin position="1265"/>
        <end position="1299"/>
    </location>
</feature>
<name>A0AAV2ENI7_9ROSI</name>
<feature type="compositionally biased region" description="Basic and acidic residues" evidence="3">
    <location>
        <begin position="332"/>
        <end position="381"/>
    </location>
</feature>
<dbReference type="Pfam" id="PF03732">
    <property type="entry name" value="Retrotrans_gag"/>
    <property type="match status" value="1"/>
</dbReference>
<dbReference type="GO" id="GO:0015074">
    <property type="term" value="P:DNA integration"/>
    <property type="evidence" value="ECO:0007669"/>
    <property type="project" value="InterPro"/>
</dbReference>
<evidence type="ECO:0000313" key="6">
    <source>
        <dbReference type="EMBL" id="CAL1387262.1"/>
    </source>
</evidence>
<sequence>MEGNFRTPVKDVIGGENIRGLEMPTVEEEKDMEERVRDQGQQITSMQESLSQILTMLKTRDEPESSKMRGGKGKGVDREMPPSPPRTEDEESDREEEADGVHLDLLEEHLRPCYGKPKGYNVLHNPLAKSLFKTQVPSNFSSLGLPAYTGNSDPSDHLSAFMLKMQLINASDADLCKAFPVTFGGQCRSWYASLPAGIIENFEQFATLFSLKFASQRRRQLTVSALINCKQGEEETLADFYDRWNTIACEVQDVSTSVAAKNLRMSTHSRELKRSLIKKEHNIKSWQDLGRVVRKAIFLEEALNAEEGAKGGPTPSGKADKGRNGSPKRRGRTPERRNYKPRYNNRDGRREVFASEKEDDGRREESKARETRPRQRREEDQKWCDWHQLPTHDTTECREFKASLKYLAPGDLKSRLDTRGHHRERADEKNRSPSPRRRSRTPRRRRSRSPRRERTPRRERLPPPPPRHAPPHRHPPREEEEGVEIITIAGGHKRPRTEGDRLVQCMNVNKKEQVEISFTPSELAPEECGEDPLVISFRTKKFKVTRALVDNGSSADILFYSTLKSMKKGLQDLKPSTTSLVGFSGSKVRVLGSITLQVTIGSPEVTKTRLMDFHVADCPSAYNAILGRGFLSGFSAVPSTCHQMLKFPARGRIGRVLGDSQQAKECYQATIRNLEVDQVDTRGSHPRPEAAEEDVAVVLDDDEPEKKVRIAAHLAEEQARKLLSLLKEFKDLFAWTSEDMPGVPRELAEHSLSVKSKARPVQQRRRNTSLDKQMALEDEVKRLLKAGFIREVKYPTWLANPVFVRKASGLWRMCIDFTSLNAACPKDAYPLPRIDQLIDATANHETLSFLDMFSGYHQIRLSEEDQEKTVFMTHMGNFCYMVMPFGLKNAGATYQRMIDTVFQKQLGRNVEAYVNDVLVKSKKGADHLADLRETFETLRRERLRLNPLKCVFGAKAGKFLGFMITNRGIEANPKQIEAILSLKPPRTVKEIQAFNGKMAALSRFIPRSADKCSPFFQMLKKSASRLQWGPECDKAFFQLTEQLASPPVLSAPLQSEPLYLYLAVSDHAVSSAPVRRDADGTDRPVYYVSKALLPAERRYMPIERAVLAVISAARKLRPYFQGHPITVLSNLPLRKILRSLDASGRMTKWAVELSEYDITYAPRPSIKGQVLADFVAEGFSLDAAEAEGKVEVWRLFVDGAAGKGGSGAGIVLESPRGVIHEFSHRFQELKTNNVAEYEALLSGLRIAMGMGATRLHISSDSLLVVNQVLENYEAKEEALAKLADEVRGVLAQLEEWKLEHVKREDNHHADALSKLATAMDFEGDRQVTITKEAPPNEGVMAIEEGAADWRSPIVEYLQADVLPSDEAQAKLIKRKAAHYSMVGGQLHKRSFSGAYLKCLSPAEAEWIIKEIHQGTCTSHAGPRGLEKTILLQGYYWPTVKKDAEKAVRACHECQIHASKQHLPSAELRSITSPWPFAQWGLDLLGPFPTAPLGKKYLVVAVDYFTKWMEAEPLDTITSAKIQKFLFNNIMIRFGTPHTIITDHGTQFDCRPFENFCARNRITCRMASVAFPQANGQVESSNKLILRGLKRRLKEAKGGWTAELPHVLWAHRTNYKRATGETPFALTYGSEAVAPTEVILPSLRVQTYDPEENHRKLLHQLDMIEARRDAALVRTIQEKLKVAKIYNEKVKPRPLEEGDMVLKRNFEQKEGHGKLAAIWEGPFLVAEKIGTATYVLATMEGQPVAKTWNAIHLRKYHSE</sequence>
<dbReference type="PANTHER" id="PTHR48475">
    <property type="entry name" value="RIBONUCLEASE H"/>
    <property type="match status" value="1"/>
</dbReference>
<dbReference type="InterPro" id="IPR005162">
    <property type="entry name" value="Retrotrans_gag_dom"/>
</dbReference>
<dbReference type="Pfam" id="PF17919">
    <property type="entry name" value="RT_RNaseH_2"/>
    <property type="match status" value="1"/>
</dbReference>
<dbReference type="PROSITE" id="PS50879">
    <property type="entry name" value="RNASE_H_1"/>
    <property type="match status" value="1"/>
</dbReference>
<dbReference type="Proteomes" id="UP001497516">
    <property type="component" value="Chromosome 5"/>
</dbReference>
<dbReference type="Gene3D" id="1.10.340.70">
    <property type="match status" value="1"/>
</dbReference>
<evidence type="ECO:0000256" key="3">
    <source>
        <dbReference type="SAM" id="MobiDB-lite"/>
    </source>
</evidence>
<dbReference type="InterPro" id="IPR043502">
    <property type="entry name" value="DNA/RNA_pol_sf"/>
</dbReference>
<dbReference type="Gene3D" id="3.10.10.10">
    <property type="entry name" value="HIV Type 1 Reverse Transcriptase, subunit A, domain 1"/>
    <property type="match status" value="1"/>
</dbReference>
<dbReference type="Pfam" id="PF00665">
    <property type="entry name" value="rve"/>
    <property type="match status" value="1"/>
</dbReference>
<dbReference type="PROSITE" id="PS50994">
    <property type="entry name" value="INTEGRASE"/>
    <property type="match status" value="1"/>
</dbReference>
<dbReference type="InterPro" id="IPR041577">
    <property type="entry name" value="RT_RNaseH_2"/>
</dbReference>
<dbReference type="InterPro" id="IPR012337">
    <property type="entry name" value="RNaseH-like_sf"/>
</dbReference>
<dbReference type="Gene3D" id="2.40.70.10">
    <property type="entry name" value="Acid Proteases"/>
    <property type="match status" value="1"/>
</dbReference>
<dbReference type="GO" id="GO:0006310">
    <property type="term" value="P:DNA recombination"/>
    <property type="evidence" value="ECO:0007669"/>
    <property type="project" value="UniProtKB-KW"/>
</dbReference>
<feature type="compositionally biased region" description="Acidic residues" evidence="3">
    <location>
        <begin position="88"/>
        <end position="98"/>
    </location>
</feature>